<dbReference type="CDD" id="cd00190">
    <property type="entry name" value="Tryp_SPc"/>
    <property type="match status" value="1"/>
</dbReference>
<protein>
    <submittedName>
        <fullName evidence="6">Putative plasma kallikrein-like</fullName>
    </submittedName>
</protein>
<dbReference type="PANTHER" id="PTHR24252">
    <property type="entry name" value="ACROSIN-RELATED"/>
    <property type="match status" value="1"/>
</dbReference>
<evidence type="ECO:0000313" key="6">
    <source>
        <dbReference type="EMBL" id="PIK50546.1"/>
    </source>
</evidence>
<dbReference type="PRINTS" id="PR00722">
    <property type="entry name" value="CHYMOTRYPSIN"/>
</dbReference>
<feature type="domain" description="CUB" evidence="4">
    <location>
        <begin position="10"/>
        <end position="117"/>
    </location>
</feature>
<dbReference type="OrthoDB" id="5980400at2759"/>
<dbReference type="InterPro" id="IPR033116">
    <property type="entry name" value="TRYPSIN_SER"/>
</dbReference>
<dbReference type="GO" id="GO:0004252">
    <property type="term" value="F:serine-type endopeptidase activity"/>
    <property type="evidence" value="ECO:0007669"/>
    <property type="project" value="InterPro"/>
</dbReference>
<dbReference type="PROSITE" id="PS00135">
    <property type="entry name" value="TRYPSIN_SER"/>
    <property type="match status" value="1"/>
</dbReference>
<feature type="domain" description="Peptidase S1" evidence="5">
    <location>
        <begin position="135"/>
        <end position="348"/>
    </location>
</feature>
<dbReference type="SMART" id="SM00042">
    <property type="entry name" value="CUB"/>
    <property type="match status" value="1"/>
</dbReference>
<proteinExistence type="predicted"/>
<dbReference type="Pfam" id="PF00089">
    <property type="entry name" value="Trypsin"/>
    <property type="match status" value="1"/>
</dbReference>
<dbReference type="InterPro" id="IPR018114">
    <property type="entry name" value="TRYPSIN_HIS"/>
</dbReference>
<dbReference type="EMBL" id="MRZV01000416">
    <property type="protein sequence ID" value="PIK50546.1"/>
    <property type="molecule type" value="Genomic_DNA"/>
</dbReference>
<evidence type="ECO:0000259" key="5">
    <source>
        <dbReference type="PROSITE" id="PS50240"/>
    </source>
</evidence>
<comment type="caution">
    <text evidence="6">The sequence shown here is derived from an EMBL/GenBank/DDBJ whole genome shotgun (WGS) entry which is preliminary data.</text>
</comment>
<gene>
    <name evidence="6" type="ORF">BSL78_12578</name>
</gene>
<dbReference type="Gene3D" id="2.40.10.10">
    <property type="entry name" value="Trypsin-like serine proteases"/>
    <property type="match status" value="1"/>
</dbReference>
<dbReference type="PROSITE" id="PS01180">
    <property type="entry name" value="CUB"/>
    <property type="match status" value="1"/>
</dbReference>
<dbReference type="GO" id="GO:0006508">
    <property type="term" value="P:proteolysis"/>
    <property type="evidence" value="ECO:0007669"/>
    <property type="project" value="UniProtKB-KW"/>
</dbReference>
<dbReference type="SUPFAM" id="SSF49854">
    <property type="entry name" value="Spermadhesin, CUB domain"/>
    <property type="match status" value="1"/>
</dbReference>
<dbReference type="Gene3D" id="2.60.120.290">
    <property type="entry name" value="Spermadhesin, CUB domain"/>
    <property type="match status" value="1"/>
</dbReference>
<dbReference type="SMART" id="SM00020">
    <property type="entry name" value="Tryp_SPc"/>
    <property type="match status" value="1"/>
</dbReference>
<dbReference type="InterPro" id="IPR001254">
    <property type="entry name" value="Trypsin_dom"/>
</dbReference>
<accession>A0A2G8KRB7</accession>
<dbReference type="FunFam" id="2.40.10.10:FF:000068">
    <property type="entry name" value="transmembrane protease serine 2"/>
    <property type="match status" value="1"/>
</dbReference>
<keyword evidence="1" id="KW-1015">Disulfide bond</keyword>
<dbReference type="PANTHER" id="PTHR24252:SF7">
    <property type="entry name" value="HYALIN"/>
    <property type="match status" value="1"/>
</dbReference>
<evidence type="ECO:0000256" key="3">
    <source>
        <dbReference type="RuleBase" id="RU363034"/>
    </source>
</evidence>
<dbReference type="InterPro" id="IPR043504">
    <property type="entry name" value="Peptidase_S1_PA_chymotrypsin"/>
</dbReference>
<evidence type="ECO:0000259" key="4">
    <source>
        <dbReference type="PROSITE" id="PS01180"/>
    </source>
</evidence>
<dbReference type="InterPro" id="IPR009003">
    <property type="entry name" value="Peptidase_S1_PA"/>
</dbReference>
<dbReference type="InterPro" id="IPR000859">
    <property type="entry name" value="CUB_dom"/>
</dbReference>
<name>A0A2G8KRB7_STIJA</name>
<keyword evidence="3" id="KW-0645">Protease</keyword>
<dbReference type="SUPFAM" id="SSF50494">
    <property type="entry name" value="Trypsin-like serine proteases"/>
    <property type="match status" value="1"/>
</dbReference>
<comment type="caution">
    <text evidence="2">Lacks conserved residue(s) required for the propagation of feature annotation.</text>
</comment>
<dbReference type="Proteomes" id="UP000230750">
    <property type="component" value="Unassembled WGS sequence"/>
</dbReference>
<keyword evidence="7" id="KW-1185">Reference proteome</keyword>
<evidence type="ECO:0000256" key="1">
    <source>
        <dbReference type="ARBA" id="ARBA00023157"/>
    </source>
</evidence>
<dbReference type="PROSITE" id="PS00134">
    <property type="entry name" value="TRYPSIN_HIS"/>
    <property type="match status" value="1"/>
</dbReference>
<evidence type="ECO:0000256" key="2">
    <source>
        <dbReference type="PROSITE-ProRule" id="PRU00059"/>
    </source>
</evidence>
<keyword evidence="3" id="KW-0378">Hydrolase</keyword>
<dbReference type="AlphaFoldDB" id="A0A2G8KRB7"/>
<dbReference type="CDD" id="cd00041">
    <property type="entry name" value="CUB"/>
    <property type="match status" value="1"/>
</dbReference>
<dbReference type="InterPro" id="IPR001314">
    <property type="entry name" value="Peptidase_S1A"/>
</dbReference>
<dbReference type="InterPro" id="IPR035914">
    <property type="entry name" value="Sperma_CUB_dom_sf"/>
</dbReference>
<dbReference type="PROSITE" id="PS50240">
    <property type="entry name" value="TRYPSIN_DOM"/>
    <property type="match status" value="1"/>
</dbReference>
<dbReference type="Pfam" id="PF00431">
    <property type="entry name" value="CUB"/>
    <property type="match status" value="1"/>
</dbReference>
<evidence type="ECO:0000313" key="7">
    <source>
        <dbReference type="Proteomes" id="UP000230750"/>
    </source>
</evidence>
<keyword evidence="3" id="KW-0720">Serine protease</keyword>
<organism evidence="6 7">
    <name type="scientific">Stichopus japonicus</name>
    <name type="common">Sea cucumber</name>
    <dbReference type="NCBI Taxonomy" id="307972"/>
    <lineage>
        <taxon>Eukaryota</taxon>
        <taxon>Metazoa</taxon>
        <taxon>Echinodermata</taxon>
        <taxon>Eleutherozoa</taxon>
        <taxon>Echinozoa</taxon>
        <taxon>Holothuroidea</taxon>
        <taxon>Aspidochirotacea</taxon>
        <taxon>Aspidochirotida</taxon>
        <taxon>Stichopodidae</taxon>
        <taxon>Apostichopus</taxon>
    </lineage>
</organism>
<sequence length="348" mass="38252">MKSKTTCHTSGSGYLSDPFALSSPNYPLRYSTNIDIVWVFEAMSGQSLTFHCESFHTEEIYDTVTIGNGLNPNQGSIREFSGTSCYDVTSDGNQMWIKFHSDYSETAKGFEGKVAIAVPRADLCGYNNEVANTRIVGGRDTVIERWPWQILLIEIDDDHKYQKCGGTLITPRHVLTAAHCFDSNDSPDKHLVALAKNTTGYSLNEIKRKVIDIAVHEGFADDNTYKNDIAILTLESEVTVPRSREDLDGDNPVNTACFDYGGDWNEESECFVTGYGVVDVVTDETADKLQEAEIIYLSADACLDNTNHSMPYILPTMICGASPSGNVVKDSCQGDSGGPLVCRSKLDT</sequence>
<dbReference type="STRING" id="307972.A0A2G8KRB7"/>
<reference evidence="6 7" key="1">
    <citation type="journal article" date="2017" name="PLoS Biol.">
        <title>The sea cucumber genome provides insights into morphological evolution and visceral regeneration.</title>
        <authorList>
            <person name="Zhang X."/>
            <person name="Sun L."/>
            <person name="Yuan J."/>
            <person name="Sun Y."/>
            <person name="Gao Y."/>
            <person name="Zhang L."/>
            <person name="Li S."/>
            <person name="Dai H."/>
            <person name="Hamel J.F."/>
            <person name="Liu C."/>
            <person name="Yu Y."/>
            <person name="Liu S."/>
            <person name="Lin W."/>
            <person name="Guo K."/>
            <person name="Jin S."/>
            <person name="Xu P."/>
            <person name="Storey K.B."/>
            <person name="Huan P."/>
            <person name="Zhang T."/>
            <person name="Zhou Y."/>
            <person name="Zhang J."/>
            <person name="Lin C."/>
            <person name="Li X."/>
            <person name="Xing L."/>
            <person name="Huo D."/>
            <person name="Sun M."/>
            <person name="Wang L."/>
            <person name="Mercier A."/>
            <person name="Li F."/>
            <person name="Yang H."/>
            <person name="Xiang J."/>
        </authorList>
    </citation>
    <scope>NUCLEOTIDE SEQUENCE [LARGE SCALE GENOMIC DNA]</scope>
    <source>
        <strain evidence="6">Shaxun</strain>
        <tissue evidence="6">Muscle</tissue>
    </source>
</reference>